<feature type="region of interest" description="Disordered" evidence="6">
    <location>
        <begin position="2296"/>
        <end position="2445"/>
    </location>
</feature>
<protein>
    <recommendedName>
        <fullName evidence="7">Helicase ATP-binding domain-containing protein</fullName>
    </recommendedName>
</protein>
<evidence type="ECO:0000256" key="1">
    <source>
        <dbReference type="ARBA" id="ARBA00022603"/>
    </source>
</evidence>
<gene>
    <name evidence="8" type="ORF">PGQ11_002318</name>
</gene>
<comment type="caution">
    <text evidence="8">The sequence shown here is derived from an EMBL/GenBank/DDBJ whole genome shotgun (WGS) entry which is preliminary data.</text>
</comment>
<feature type="region of interest" description="Disordered" evidence="6">
    <location>
        <begin position="1810"/>
        <end position="1831"/>
    </location>
</feature>
<keyword evidence="3" id="KW-0547">Nucleotide-binding</keyword>
<feature type="compositionally biased region" description="Basic residues" evidence="6">
    <location>
        <begin position="2436"/>
        <end position="2445"/>
    </location>
</feature>
<dbReference type="SUPFAM" id="SSF52540">
    <property type="entry name" value="P-loop containing nucleoside triphosphate hydrolases"/>
    <property type="match status" value="2"/>
</dbReference>
<feature type="compositionally biased region" description="Basic residues" evidence="6">
    <location>
        <begin position="2394"/>
        <end position="2403"/>
    </location>
</feature>
<dbReference type="CDD" id="cd18793">
    <property type="entry name" value="SF2_C_SNF"/>
    <property type="match status" value="1"/>
</dbReference>
<keyword evidence="4" id="KW-0378">Hydrolase</keyword>
<dbReference type="PANTHER" id="PTHR45626">
    <property type="entry name" value="TRANSCRIPTION TERMINATION FACTOR 2-RELATED"/>
    <property type="match status" value="1"/>
</dbReference>
<evidence type="ECO:0000256" key="3">
    <source>
        <dbReference type="ARBA" id="ARBA00022741"/>
    </source>
</evidence>
<feature type="compositionally biased region" description="Basic residues" evidence="6">
    <location>
        <begin position="2322"/>
        <end position="2332"/>
    </location>
</feature>
<reference evidence="8 9" key="1">
    <citation type="journal article" date="2024" name="IMA Fungus">
        <title>Apiospora arundinis, a panoply of carbohydrate-active enzymes and secondary metabolites.</title>
        <authorList>
            <person name="Sorensen T."/>
            <person name="Petersen C."/>
            <person name="Muurmann A.T."/>
            <person name="Christiansen J.V."/>
            <person name="Brundto M.L."/>
            <person name="Overgaard C.K."/>
            <person name="Boysen A.T."/>
            <person name="Wollenberg R.D."/>
            <person name="Larsen T.O."/>
            <person name="Sorensen J.L."/>
            <person name="Nielsen K.L."/>
            <person name="Sondergaard T.E."/>
        </authorList>
    </citation>
    <scope>NUCLEOTIDE SEQUENCE [LARGE SCALE GENOMIC DNA]</scope>
    <source>
        <strain evidence="8 9">AAU 773</strain>
    </source>
</reference>
<dbReference type="InterPro" id="IPR027417">
    <property type="entry name" value="P-loop_NTPase"/>
</dbReference>
<keyword evidence="1" id="KW-0489">Methyltransferase</keyword>
<feature type="domain" description="Helicase ATP-binding" evidence="7">
    <location>
        <begin position="1166"/>
        <end position="1469"/>
    </location>
</feature>
<sequence>MEPAGTAASTGGGSEPGVKGSVINPSESSSTSQPSLSEPRNPDDDDDDDDDEEENNEPEDESGSIQNGRPIINPLRAFIEMVRKAANNKSGEFADLKKIAKKGGITFKVVTLCSGTESPIFALKLIQEAFYSVTGMELFRFKQLFAAEIVDFKQAFVSRNSNCIVFSDVRQLLMGKAEATTAKGQIVPIPSDPTILVAGTSCVDFSNLNVKSQKDFSAKIREFCGWHKKGEKPPTLREVCRMIQEITDDKILGNLGESEQTFFSMLAYVAEHKPWIVILENVLAAPFESAKDLWFMPLGYTAWVGKLDTKEFYIPQTRQRKYLVAFREEKFPHAKDICSIFGKAIDCLSQKASATFADFLLGPNHPLAQIARLELDDKAQRPKSKEAAEWSYGRLRHALTRILEKLGNDKPATKWTADGLLSLYDRLDRTFWSVVPSRVHDTIDINQLRAHKAEWSWDLFFKTKVIDLSQNVDRATLKAVFNIIGCITPSGLPFITSEGRTVTGYETMALQGLPLEKIQFSREDQDQLKDLAGNAMSTTVVGAALYAVFMTSVDDDDLENSPWWKDEGLGNISNSGLPNPFISSSTQLVPQASNLERILEYDTTRVVAFSIEKVNEQVCLHRRYCFCNGTAQHSTTRLLKCKICGMIRCANCAGNPVHNYRAYSLPAPEPQPFHGAEQDFLKYFPTVITNLVDPSWKKLLEKTKLLRGDAFNALAKAKFLYQKFHITEVITLAYTSNDGFELKVVCTGSGIDWFVSLDKCGHVAKDLKEPEALRLCDLSRPFMKGTVLETAKSPLHVKWFAWDLKPLEVKATISVHENPDGRFIDLTLKPETGHHLPEMVEQEITGRYRGAPNCDAAESSLFLRKQPGVRKQLVRLFKDPTRSGPPNEDGFVVAYEHRFLGSREHREFLLKFKPEPESKTEPHKLNPGDKKTFNAELSKKHEHLHEGCTNGNHILGELHLKDLPVGVSGEYLPSDPVLLIQRMMWTHHETGDWAVLRDDCERALFQTIGYATSKSPAHFEKWGRIVEMDATRCGECAPKTPRVFWDGATPYNNPETIEKYEKVLKGQPPNFQIQVLPLRPASTGQDVSVRFVFNPVRLTHKAYGQMPEEQKAQSVNHAPIFTTARIQPQYVDSLTLRLKPLSWSLRPFSPTAKTLDDDEGEPFGGTQYVLKDCQKTTVAWMLRHERCPEPFVEREREEELIEGLHVRLLADASRMVVRRGGIVADDIGFGKTVMTLALIALQDNFDTDHYKLRRSKAANKSIKAIKSTVIICPLHIVDQWGFEINKFLRYQKDHKIKLVKQWTDLKGTDPAKYSILVISASIFNSKEYLKALGSCGDRKSPPPIAGLTTKAFDRWLDSRGYAEWYASTVKKLRSEGNEGKNGVGPLERYSFSRIVWDEASYKNPGVSSFVTNCHAVSKWLLSGTPPTQDLKDVCSLARNLGLHIARPVDLRLGLPKIANGPSLSPRTQFEEIESYGITKSSDFITERHQQAERFLGAFTACNMVDREKEGFVVHEHVLVCPPSLAEASTYQALEDEVRAADMEVEDMAPEGAKRLKSVLKYPEEPLDGENLCVKGLVHASTLPSIAISSYEQSSIYDQSKPYQENVHNIQKELMEETCVYTRYVFKKVIWLAVRLYRDIHQGRKPPNLGQKDEKEYDDVTQGLRRFLDEINKGRYQDLNGLHNYVELAKAILSVEGDEIYKRLNSKTDVLAAINDNNSGTIHEAFKTNNNDTNLLHQTFNSKWHEFYLLTPQDVKQLPDDDVMNLLLDHRGDDEEYTMEGLTARGKTDKGKDLLRNELANRIEGIMSGRQAKLQKNKDRYHESHPDEEDLSSMKKDQLMEILTREGLKNFTAMSKSGLVGLLEAHMQQAAGCDTYKSPGAVACNATATMPLLDRKVKARGSTRPQTKEAYQSTWNEFDNACRRLYAQAAQVRRAKQYANFESGRDMTCSEQDCKSTDSLALISRCGHVLCRNHWQDKKSCGVGGCEAPLANGITELSRFSEFKDRKIAAQHLNSPDLGKAFVPENNLDSKLRQVIGLINAIPDDERIVLFGQHQAILENTVQAFKDNGIPCASTNSADITEHESPLESFKKGDFRVLVMKVNSAEAAGGNLVRANHVIFLTPIIGSSQHLYDGYMRQASGRCIRHGQERPVHVYHCVTEGTLEVNILELRQCKEVKVARGSALGRLVPRRNLGQADENNGDDGAHLESVRSQMLAHETWKGLNEVDMALSLGLVDTRLDMNGAYLHDTSPSDNNDTPSPQGTALVNFADLPEDDRTKLKDQYEKLCEKYKWRKDHGQVDLDDDDDGGGSDSGHDEDPGPPAKWKKPTRKGRPAGKASVTDNAPATGNTPATEDAPNDLGDESDETRGRKRPRRSVKPKVTEGSDDYDPDETVPRKRPCRSVKHKATDKIAQQEDPMVVDDDNQQQQEGQDTGSRRYGLRSRKSNR</sequence>
<dbReference type="InterPro" id="IPR049730">
    <property type="entry name" value="SNF2/RAD54-like_C"/>
</dbReference>
<feature type="compositionally biased region" description="Acidic residues" evidence="6">
    <location>
        <begin position="43"/>
        <end position="62"/>
    </location>
</feature>
<feature type="compositionally biased region" description="Polar residues" evidence="6">
    <location>
        <begin position="2338"/>
        <end position="2350"/>
    </location>
</feature>
<dbReference type="InterPro" id="IPR000330">
    <property type="entry name" value="SNF2_N"/>
</dbReference>
<dbReference type="Proteomes" id="UP001390339">
    <property type="component" value="Unassembled WGS sequence"/>
</dbReference>
<evidence type="ECO:0000256" key="2">
    <source>
        <dbReference type="ARBA" id="ARBA00022679"/>
    </source>
</evidence>
<feature type="region of interest" description="Disordered" evidence="6">
    <location>
        <begin position="1"/>
        <end position="69"/>
    </location>
</feature>
<feature type="compositionally biased region" description="Acidic residues" evidence="6">
    <location>
        <begin position="2354"/>
        <end position="2363"/>
    </location>
</feature>
<proteinExistence type="predicted"/>
<dbReference type="PANTHER" id="PTHR45626:SF26">
    <property type="entry name" value="FAMILY HELICASE, PUTATIVE (AFU_ORTHOLOGUE AFUA_2G09120)-RELATED"/>
    <property type="match status" value="1"/>
</dbReference>
<evidence type="ECO:0000256" key="4">
    <source>
        <dbReference type="ARBA" id="ARBA00022801"/>
    </source>
</evidence>
<evidence type="ECO:0000256" key="6">
    <source>
        <dbReference type="SAM" id="MobiDB-lite"/>
    </source>
</evidence>
<dbReference type="InterPro" id="IPR029063">
    <property type="entry name" value="SAM-dependent_MTases_sf"/>
</dbReference>
<evidence type="ECO:0000313" key="8">
    <source>
        <dbReference type="EMBL" id="KAK8877372.1"/>
    </source>
</evidence>
<keyword evidence="9" id="KW-1185">Reference proteome</keyword>
<dbReference type="InterPro" id="IPR014001">
    <property type="entry name" value="Helicase_ATP-bd"/>
</dbReference>
<feature type="compositionally biased region" description="Basic and acidic residues" evidence="6">
    <location>
        <begin position="1815"/>
        <end position="1824"/>
    </location>
</feature>
<evidence type="ECO:0000313" key="9">
    <source>
        <dbReference type="Proteomes" id="UP001390339"/>
    </source>
</evidence>
<dbReference type="Pfam" id="PF00176">
    <property type="entry name" value="SNF2-rel_dom"/>
    <property type="match status" value="1"/>
</dbReference>
<dbReference type="SUPFAM" id="SSF53335">
    <property type="entry name" value="S-adenosyl-L-methionine-dependent methyltransferases"/>
    <property type="match status" value="1"/>
</dbReference>
<feature type="region of interest" description="Disordered" evidence="6">
    <location>
        <begin position="2244"/>
        <end position="2269"/>
    </location>
</feature>
<feature type="compositionally biased region" description="Polar residues" evidence="6">
    <location>
        <begin position="2248"/>
        <end position="2263"/>
    </location>
</feature>
<feature type="compositionally biased region" description="Low complexity" evidence="6">
    <location>
        <begin position="25"/>
        <end position="39"/>
    </location>
</feature>
<name>A0ABR2JJ12_9PEZI</name>
<accession>A0ABR2JJ12</accession>
<evidence type="ECO:0000256" key="5">
    <source>
        <dbReference type="ARBA" id="ARBA00022840"/>
    </source>
</evidence>
<keyword evidence="5" id="KW-0067">ATP-binding</keyword>
<feature type="compositionally biased region" description="Basic residues" evidence="6">
    <location>
        <begin position="2367"/>
        <end position="2376"/>
    </location>
</feature>
<dbReference type="InterPro" id="IPR050628">
    <property type="entry name" value="SNF2_RAD54_helicase_TF"/>
</dbReference>
<dbReference type="Pfam" id="PF00145">
    <property type="entry name" value="DNA_methylase"/>
    <property type="match status" value="1"/>
</dbReference>
<dbReference type="EMBL" id="JAPCWZ010000002">
    <property type="protein sequence ID" value="KAK8877372.1"/>
    <property type="molecule type" value="Genomic_DNA"/>
</dbReference>
<evidence type="ECO:0000259" key="7">
    <source>
        <dbReference type="SMART" id="SM00487"/>
    </source>
</evidence>
<keyword evidence="2" id="KW-0808">Transferase</keyword>
<dbReference type="SMART" id="SM00487">
    <property type="entry name" value="DEXDc"/>
    <property type="match status" value="1"/>
</dbReference>
<dbReference type="Gene3D" id="3.40.50.300">
    <property type="entry name" value="P-loop containing nucleotide triphosphate hydrolases"/>
    <property type="match status" value="2"/>
</dbReference>
<organism evidence="8 9">
    <name type="scientific">Apiospora arundinis</name>
    <dbReference type="NCBI Taxonomy" id="335852"/>
    <lineage>
        <taxon>Eukaryota</taxon>
        <taxon>Fungi</taxon>
        <taxon>Dikarya</taxon>
        <taxon>Ascomycota</taxon>
        <taxon>Pezizomycotina</taxon>
        <taxon>Sordariomycetes</taxon>
        <taxon>Xylariomycetidae</taxon>
        <taxon>Amphisphaeriales</taxon>
        <taxon>Apiosporaceae</taxon>
        <taxon>Apiospora</taxon>
    </lineage>
</organism>
<dbReference type="Gene3D" id="3.40.50.150">
    <property type="entry name" value="Vaccinia Virus protein VP39"/>
    <property type="match status" value="1"/>
</dbReference>
<dbReference type="InterPro" id="IPR001525">
    <property type="entry name" value="C5_MeTfrase"/>
</dbReference>